<dbReference type="Pfam" id="PF14420">
    <property type="entry name" value="Clr5"/>
    <property type="match status" value="1"/>
</dbReference>
<dbReference type="AlphaFoldDB" id="A0AA40DDQ8"/>
<evidence type="ECO:0000313" key="3">
    <source>
        <dbReference type="Proteomes" id="UP001174997"/>
    </source>
</evidence>
<dbReference type="Proteomes" id="UP001174997">
    <property type="component" value="Unassembled WGS sequence"/>
</dbReference>
<gene>
    <name evidence="2" type="ORF">QBC41DRAFT_58549</name>
</gene>
<proteinExistence type="predicted"/>
<dbReference type="InterPro" id="IPR025676">
    <property type="entry name" value="Clr5_dom"/>
</dbReference>
<name>A0AA40DDQ8_9PEZI</name>
<evidence type="ECO:0000313" key="2">
    <source>
        <dbReference type="EMBL" id="KAK0671311.1"/>
    </source>
</evidence>
<comment type="caution">
    <text evidence="2">The sequence shown here is derived from an EMBL/GenBank/DDBJ whole genome shotgun (WGS) entry which is preliminary data.</text>
</comment>
<organism evidence="2 3">
    <name type="scientific">Cercophora samala</name>
    <dbReference type="NCBI Taxonomy" id="330535"/>
    <lineage>
        <taxon>Eukaryota</taxon>
        <taxon>Fungi</taxon>
        <taxon>Dikarya</taxon>
        <taxon>Ascomycota</taxon>
        <taxon>Pezizomycotina</taxon>
        <taxon>Sordariomycetes</taxon>
        <taxon>Sordariomycetidae</taxon>
        <taxon>Sordariales</taxon>
        <taxon>Lasiosphaeriaceae</taxon>
        <taxon>Cercophora</taxon>
    </lineage>
</organism>
<accession>A0AA40DDQ8</accession>
<evidence type="ECO:0000259" key="1">
    <source>
        <dbReference type="Pfam" id="PF14420"/>
    </source>
</evidence>
<keyword evidence="3" id="KW-1185">Reference proteome</keyword>
<dbReference type="PANTHER" id="PTHR38788:SF3">
    <property type="entry name" value="CLR5 DOMAIN-CONTAINING PROTEIN"/>
    <property type="match status" value="1"/>
</dbReference>
<feature type="domain" description="Clr5" evidence="1">
    <location>
        <begin position="8"/>
        <end position="59"/>
    </location>
</feature>
<protein>
    <submittedName>
        <fullName evidence="2">Clr5 domain-containing protein</fullName>
    </submittedName>
</protein>
<reference evidence="2" key="1">
    <citation type="submission" date="2023-06" db="EMBL/GenBank/DDBJ databases">
        <title>Genome-scale phylogeny and comparative genomics of the fungal order Sordariales.</title>
        <authorList>
            <consortium name="Lawrence Berkeley National Laboratory"/>
            <person name="Hensen N."/>
            <person name="Bonometti L."/>
            <person name="Westerberg I."/>
            <person name="Brannstrom I.O."/>
            <person name="Guillou S."/>
            <person name="Cros-Aarteil S."/>
            <person name="Calhoun S."/>
            <person name="Haridas S."/>
            <person name="Kuo A."/>
            <person name="Mondo S."/>
            <person name="Pangilinan J."/>
            <person name="Riley R."/>
            <person name="Labutti K."/>
            <person name="Andreopoulos B."/>
            <person name="Lipzen A."/>
            <person name="Chen C."/>
            <person name="Yanf M."/>
            <person name="Daum C."/>
            <person name="Ng V."/>
            <person name="Clum A."/>
            <person name="Steindorff A."/>
            <person name="Ohm R."/>
            <person name="Martin F."/>
            <person name="Silar P."/>
            <person name="Natvig D."/>
            <person name="Lalanne C."/>
            <person name="Gautier V."/>
            <person name="Ament-Velasquez S.L."/>
            <person name="Kruys A."/>
            <person name="Hutchinson M.I."/>
            <person name="Powell A.J."/>
            <person name="Barry K."/>
            <person name="Miller A.N."/>
            <person name="Grigoriev I.V."/>
            <person name="Debuchy R."/>
            <person name="Gladieux P."/>
            <person name="Thoren M.H."/>
            <person name="Johannesson H."/>
        </authorList>
    </citation>
    <scope>NUCLEOTIDE SEQUENCE</scope>
    <source>
        <strain evidence="2">CBS 307.81</strain>
    </source>
</reference>
<sequence>MPPSGHPIDWEAHRKIFEDLYMVQDKPLADVMKIMREDLGVDATKKMYKKRIKAWGLFKNINGDEMMAMLRIQEHRRRQGRRTQFYLRGKPVPDSKLRRFSNRHGVVLDDEDISGDVQAALREITFSTPEPEEHRGSIVSRHGSLHHSSPVISDADLTSLDCFVGSPNTATCQVLPDQCPDRSWDVAVSSPTGCAAQGAIQLVSSHSLADTTSIRPTTHQVYAWLEDADHSRFDGDCHFPPLPGGPDIGHDMINSPTDQHFPYDQHLEIQQPADRSPNSSLENPALCFSQVPEFVCDHSSFQNAAITNDATFTRHYLSEGVNAHFTVRDGAADLHHGFSQHHYDTPTTYVEHDSINFGGWSGVDFTWPS</sequence>
<dbReference type="PANTHER" id="PTHR38788">
    <property type="entry name" value="CLR5 DOMAIN-CONTAINING PROTEIN"/>
    <property type="match status" value="1"/>
</dbReference>
<dbReference type="EMBL" id="JAULSY010000022">
    <property type="protein sequence ID" value="KAK0671311.1"/>
    <property type="molecule type" value="Genomic_DNA"/>
</dbReference>